<evidence type="ECO:0000313" key="2">
    <source>
        <dbReference type="Proteomes" id="UP000190890"/>
    </source>
</evidence>
<evidence type="ECO:0000313" key="1">
    <source>
        <dbReference type="EMBL" id="OOM74263.1"/>
    </source>
</evidence>
<dbReference type="STRING" id="29367.CLPUN_39680"/>
<proteinExistence type="predicted"/>
<protein>
    <submittedName>
        <fullName evidence="1">EcsC protein family protein</fullName>
    </submittedName>
</protein>
<accession>A0A1S8T942</accession>
<dbReference type="Pfam" id="PF12787">
    <property type="entry name" value="EcsC"/>
    <property type="match status" value="1"/>
</dbReference>
<comment type="caution">
    <text evidence="1">The sequence shown here is derived from an EMBL/GenBank/DDBJ whole genome shotgun (WGS) entry which is preliminary data.</text>
</comment>
<gene>
    <name evidence="1" type="ORF">CLPUN_39680</name>
</gene>
<dbReference type="PANTHER" id="PTHR41260">
    <property type="entry name" value="PROTEIN ECSC"/>
    <property type="match status" value="1"/>
</dbReference>
<sequence>MNIDYKAIREKKIIKNQKEKLLKREEKFFYKKENEYIKNKLTPIREKLEEKVPDKMIEAFEKAFEKGFYYVFEKGTKIIEKSYNLEKLRNEADINEYILSKQINNKNLNRIDKIAKKGIWINKGITTTEGTALGVLGIGLPDIPVFIGIILKTVYEICLNYGFKYDSEEEKAFVLNIICASVNKTQKKIIYSNEIDRIGYNIDNGFKNEVDVNYLIKETSKNLSESMMLTKVIQGMPIIGIYGGISNYIIIRDISEVATIKYKKRMLYKL</sequence>
<reference evidence="1 2" key="1">
    <citation type="submission" date="2016-05" db="EMBL/GenBank/DDBJ databases">
        <title>Microbial solvent formation.</title>
        <authorList>
            <person name="Poehlein A."/>
            <person name="Montoya Solano J.D."/>
            <person name="Flitsch S."/>
            <person name="Krabben P."/>
            <person name="Duerre P."/>
            <person name="Daniel R."/>
        </authorList>
    </citation>
    <scope>NUCLEOTIDE SEQUENCE [LARGE SCALE GENOMIC DNA]</scope>
    <source>
        <strain evidence="1 2">DSM 2619</strain>
    </source>
</reference>
<dbReference type="Proteomes" id="UP000190890">
    <property type="component" value="Unassembled WGS sequence"/>
</dbReference>
<name>A0A1S8T942_9CLOT</name>
<dbReference type="RefSeq" id="WP_423237313.1">
    <property type="nucleotide sequence ID" value="NZ_LZZM01000201.1"/>
</dbReference>
<dbReference type="AlphaFoldDB" id="A0A1S8T942"/>
<organism evidence="1 2">
    <name type="scientific">Clostridium puniceum</name>
    <dbReference type="NCBI Taxonomy" id="29367"/>
    <lineage>
        <taxon>Bacteria</taxon>
        <taxon>Bacillati</taxon>
        <taxon>Bacillota</taxon>
        <taxon>Clostridia</taxon>
        <taxon>Eubacteriales</taxon>
        <taxon>Clostridiaceae</taxon>
        <taxon>Clostridium</taxon>
    </lineage>
</organism>
<keyword evidence="2" id="KW-1185">Reference proteome</keyword>
<dbReference type="InterPro" id="IPR024787">
    <property type="entry name" value="EcsC"/>
</dbReference>
<dbReference type="PANTHER" id="PTHR41260:SF1">
    <property type="entry name" value="PROTEIN ECSC"/>
    <property type="match status" value="1"/>
</dbReference>
<dbReference type="EMBL" id="LZZM01000201">
    <property type="protein sequence ID" value="OOM74263.1"/>
    <property type="molecule type" value="Genomic_DNA"/>
</dbReference>